<name>A0ABR3NA52_9TELE</name>
<sequence length="93" mass="9670">MDAACHSAGETELFLPSRAEIKPEAVEGGKSPVSTCGSGINKSVISADIGLSNSAGRLGPLPWVLTASLILRDPGQAMENKSLFDKTQEPCLT</sequence>
<evidence type="ECO:0000313" key="1">
    <source>
        <dbReference type="EMBL" id="KAL1273653.1"/>
    </source>
</evidence>
<comment type="caution">
    <text evidence="1">The sequence shown here is derived from an EMBL/GenBank/DDBJ whole genome shotgun (WGS) entry which is preliminary data.</text>
</comment>
<dbReference type="EMBL" id="JAYMGO010000005">
    <property type="protein sequence ID" value="KAL1273653.1"/>
    <property type="molecule type" value="Genomic_DNA"/>
</dbReference>
<dbReference type="Proteomes" id="UP001558613">
    <property type="component" value="Unassembled WGS sequence"/>
</dbReference>
<evidence type="ECO:0000313" key="2">
    <source>
        <dbReference type="Proteomes" id="UP001558613"/>
    </source>
</evidence>
<gene>
    <name evidence="1" type="ORF">QQF64_026467</name>
</gene>
<accession>A0ABR3NA52</accession>
<reference evidence="1 2" key="1">
    <citation type="submission" date="2023-09" db="EMBL/GenBank/DDBJ databases">
        <authorList>
            <person name="Wang M."/>
        </authorList>
    </citation>
    <scope>NUCLEOTIDE SEQUENCE [LARGE SCALE GENOMIC DNA]</scope>
    <source>
        <strain evidence="1">GT-2023</strain>
        <tissue evidence="1">Liver</tissue>
    </source>
</reference>
<proteinExistence type="predicted"/>
<protein>
    <submittedName>
        <fullName evidence="1">Uncharacterized protein</fullName>
    </submittedName>
</protein>
<keyword evidence="2" id="KW-1185">Reference proteome</keyword>
<organism evidence="1 2">
    <name type="scientific">Cirrhinus molitorella</name>
    <name type="common">mud carp</name>
    <dbReference type="NCBI Taxonomy" id="172907"/>
    <lineage>
        <taxon>Eukaryota</taxon>
        <taxon>Metazoa</taxon>
        <taxon>Chordata</taxon>
        <taxon>Craniata</taxon>
        <taxon>Vertebrata</taxon>
        <taxon>Euteleostomi</taxon>
        <taxon>Actinopterygii</taxon>
        <taxon>Neopterygii</taxon>
        <taxon>Teleostei</taxon>
        <taxon>Ostariophysi</taxon>
        <taxon>Cypriniformes</taxon>
        <taxon>Cyprinidae</taxon>
        <taxon>Labeoninae</taxon>
        <taxon>Labeonini</taxon>
        <taxon>Cirrhinus</taxon>
    </lineage>
</organism>